<feature type="compositionally biased region" description="Low complexity" evidence="8">
    <location>
        <begin position="326"/>
        <end position="378"/>
    </location>
</feature>
<dbReference type="Gene3D" id="1.10.10.60">
    <property type="entry name" value="Homeodomain-like"/>
    <property type="match status" value="1"/>
</dbReference>
<dbReference type="GO" id="GO:0048513">
    <property type="term" value="P:animal organ development"/>
    <property type="evidence" value="ECO:0000318"/>
    <property type="project" value="GO_Central"/>
</dbReference>
<dbReference type="PANTHER" id="PTHR45921:SF6">
    <property type="entry name" value="C15"/>
    <property type="match status" value="1"/>
</dbReference>
<keyword evidence="3 6" id="KW-0238">DNA-binding</keyword>
<proteinExistence type="predicted"/>
<sequence>MLLSSLEMGICKMTEQDDAAHVEIISKGTAEREKNDTMEDDDGREMGGERAGPPLNPRVERPLAFSIDRILGLPGYTFQTNNPLHRNYSPLGIGTTAGNVSQRSPETVPSATSSGRGSRGSGVLTLSTTSAMSSSMILESAGINSVGGGHSSGGTLIRVPAHRPIPLNPRTYFPWMETRRFPRDRLSVVPRRIGHPYQNRTPSKRKKPRTSFTRLQICELEKRFHRQKYLASAERASLALSLKMTDAQVKTWFQNRRTKWRRQTAEEREAERQAAARFMFSLQHEMMMKNMQDPPPPDPLCVHNASLNALQNLQPWAADMHGGNIASSSTNTSQTSASASGAPSTCSASASAGALVHSPTASSSGSVDSASAGYSQESSSDEERGPGLAGASLRRVSLKKNKRSRSCETDLCTSTRDIPSSSHMDESAEALSDTGSKIEDDYDDSTMLYDTD</sequence>
<dbReference type="PANTHER" id="PTHR45921">
    <property type="entry name" value="IP01054P"/>
    <property type="match status" value="1"/>
</dbReference>
<dbReference type="EnsemblMetazoa" id="XM_776648">
    <property type="protein sequence ID" value="XP_781741"/>
    <property type="gene ID" value="LOC576329"/>
</dbReference>
<dbReference type="AlphaFoldDB" id="A0A7M7TG55"/>
<dbReference type="FunFam" id="1.10.10.60:FF:000040">
    <property type="entry name" value="T-cell leukemia homeobox protein 3"/>
    <property type="match status" value="1"/>
</dbReference>
<dbReference type="PRINTS" id="PR00024">
    <property type="entry name" value="HOMEOBOX"/>
</dbReference>
<dbReference type="GO" id="GO:0005634">
    <property type="term" value="C:nucleus"/>
    <property type="evidence" value="ECO:0000318"/>
    <property type="project" value="GO_Central"/>
</dbReference>
<evidence type="ECO:0000256" key="3">
    <source>
        <dbReference type="ARBA" id="ARBA00023125"/>
    </source>
</evidence>
<dbReference type="GeneID" id="576329"/>
<dbReference type="InterPro" id="IPR017970">
    <property type="entry name" value="Homeobox_CS"/>
</dbReference>
<evidence type="ECO:0000256" key="6">
    <source>
        <dbReference type="PROSITE-ProRule" id="PRU00108"/>
    </source>
</evidence>
<dbReference type="RefSeq" id="XP_781741.4">
    <property type="nucleotide sequence ID" value="XM_776648.5"/>
</dbReference>
<keyword evidence="4 6" id="KW-0371">Homeobox</keyword>
<dbReference type="OMA" id="METRRFP"/>
<keyword evidence="5 6" id="KW-0539">Nucleus</keyword>
<protein>
    <recommendedName>
        <fullName evidence="9">Homeobox domain-containing protein</fullName>
    </recommendedName>
</protein>
<reference evidence="10" key="2">
    <citation type="submission" date="2021-01" db="UniProtKB">
        <authorList>
            <consortium name="EnsemblMetazoa"/>
        </authorList>
    </citation>
    <scope>IDENTIFICATION</scope>
</reference>
<dbReference type="InterPro" id="IPR001356">
    <property type="entry name" value="HD"/>
</dbReference>
<evidence type="ECO:0000256" key="1">
    <source>
        <dbReference type="ARBA" id="ARBA00004123"/>
    </source>
</evidence>
<feature type="domain" description="Homeobox" evidence="9">
    <location>
        <begin position="203"/>
        <end position="263"/>
    </location>
</feature>
<dbReference type="GO" id="GO:0006357">
    <property type="term" value="P:regulation of transcription by RNA polymerase II"/>
    <property type="evidence" value="ECO:0000318"/>
    <property type="project" value="GO_Central"/>
</dbReference>
<dbReference type="PROSITE" id="PS00027">
    <property type="entry name" value="HOMEOBOX_1"/>
    <property type="match status" value="1"/>
</dbReference>
<evidence type="ECO:0000259" key="9">
    <source>
        <dbReference type="PROSITE" id="PS50071"/>
    </source>
</evidence>
<feature type="region of interest" description="Disordered" evidence="8">
    <location>
        <begin position="321"/>
        <end position="452"/>
    </location>
</feature>
<evidence type="ECO:0000256" key="2">
    <source>
        <dbReference type="ARBA" id="ARBA00022473"/>
    </source>
</evidence>
<accession>A0A7M7TG55</accession>
<dbReference type="InterPro" id="IPR009057">
    <property type="entry name" value="Homeodomain-like_sf"/>
</dbReference>
<dbReference type="Proteomes" id="UP000007110">
    <property type="component" value="Unassembled WGS sequence"/>
</dbReference>
<feature type="compositionally biased region" description="Polar residues" evidence="8">
    <location>
        <begin position="411"/>
        <end position="422"/>
    </location>
</feature>
<dbReference type="InterPro" id="IPR042247">
    <property type="entry name" value="TLX1/2/3"/>
</dbReference>
<dbReference type="OrthoDB" id="9451579at2759"/>
<keyword evidence="11" id="KW-1185">Reference proteome</keyword>
<feature type="compositionally biased region" description="Low complexity" evidence="8">
    <location>
        <begin position="110"/>
        <end position="124"/>
    </location>
</feature>
<comment type="subcellular location">
    <subcellularLocation>
        <location evidence="1 6 7">Nucleus</location>
    </subcellularLocation>
</comment>
<dbReference type="CDD" id="cd00086">
    <property type="entry name" value="homeodomain"/>
    <property type="match status" value="1"/>
</dbReference>
<feature type="region of interest" description="Disordered" evidence="8">
    <location>
        <begin position="95"/>
        <end position="124"/>
    </location>
</feature>
<evidence type="ECO:0000256" key="5">
    <source>
        <dbReference type="ARBA" id="ARBA00023242"/>
    </source>
</evidence>
<reference evidence="11" key="1">
    <citation type="submission" date="2015-02" db="EMBL/GenBank/DDBJ databases">
        <title>Genome sequencing for Strongylocentrotus purpuratus.</title>
        <authorList>
            <person name="Murali S."/>
            <person name="Liu Y."/>
            <person name="Vee V."/>
            <person name="English A."/>
            <person name="Wang M."/>
            <person name="Skinner E."/>
            <person name="Han Y."/>
            <person name="Muzny D.M."/>
            <person name="Worley K.C."/>
            <person name="Gibbs R.A."/>
        </authorList>
    </citation>
    <scope>NUCLEOTIDE SEQUENCE</scope>
</reference>
<dbReference type="PROSITE" id="PS50071">
    <property type="entry name" value="HOMEOBOX_2"/>
    <property type="match status" value="1"/>
</dbReference>
<dbReference type="GO" id="GO:0003677">
    <property type="term" value="F:DNA binding"/>
    <property type="evidence" value="ECO:0007669"/>
    <property type="project" value="UniProtKB-UniRule"/>
</dbReference>
<dbReference type="InterPro" id="IPR020479">
    <property type="entry name" value="HD_metazoa"/>
</dbReference>
<evidence type="ECO:0000313" key="10">
    <source>
        <dbReference type="EnsemblMetazoa" id="XP_781741"/>
    </source>
</evidence>
<evidence type="ECO:0000256" key="8">
    <source>
        <dbReference type="SAM" id="MobiDB-lite"/>
    </source>
</evidence>
<keyword evidence="2" id="KW-0217">Developmental protein</keyword>
<dbReference type="Pfam" id="PF00046">
    <property type="entry name" value="Homeodomain"/>
    <property type="match status" value="1"/>
</dbReference>
<evidence type="ECO:0000256" key="7">
    <source>
        <dbReference type="RuleBase" id="RU000682"/>
    </source>
</evidence>
<dbReference type="InParanoid" id="A0A7M7TG55"/>
<feature type="DNA-binding region" description="Homeobox" evidence="6">
    <location>
        <begin position="205"/>
        <end position="264"/>
    </location>
</feature>
<organism evidence="10 11">
    <name type="scientific">Strongylocentrotus purpuratus</name>
    <name type="common">Purple sea urchin</name>
    <dbReference type="NCBI Taxonomy" id="7668"/>
    <lineage>
        <taxon>Eukaryota</taxon>
        <taxon>Metazoa</taxon>
        <taxon>Echinodermata</taxon>
        <taxon>Eleutherozoa</taxon>
        <taxon>Echinozoa</taxon>
        <taxon>Echinoidea</taxon>
        <taxon>Euechinoidea</taxon>
        <taxon>Echinacea</taxon>
        <taxon>Camarodonta</taxon>
        <taxon>Echinidea</taxon>
        <taxon>Strongylocentrotidae</taxon>
        <taxon>Strongylocentrotus</taxon>
    </lineage>
</organism>
<dbReference type="SUPFAM" id="SSF46689">
    <property type="entry name" value="Homeodomain-like"/>
    <property type="match status" value="1"/>
</dbReference>
<dbReference type="GO" id="GO:0000981">
    <property type="term" value="F:DNA-binding transcription factor activity, RNA polymerase II-specific"/>
    <property type="evidence" value="ECO:0000318"/>
    <property type="project" value="GO_Central"/>
</dbReference>
<evidence type="ECO:0000313" key="11">
    <source>
        <dbReference type="Proteomes" id="UP000007110"/>
    </source>
</evidence>
<feature type="compositionally biased region" description="Polar residues" evidence="8">
    <location>
        <begin position="96"/>
        <end position="109"/>
    </location>
</feature>
<dbReference type="KEGG" id="spu:576329"/>
<evidence type="ECO:0000256" key="4">
    <source>
        <dbReference type="ARBA" id="ARBA00023155"/>
    </source>
</evidence>
<feature type="region of interest" description="Disordered" evidence="8">
    <location>
        <begin position="27"/>
        <end position="59"/>
    </location>
</feature>
<dbReference type="SMART" id="SM00389">
    <property type="entry name" value="HOX"/>
    <property type="match status" value="1"/>
</dbReference>
<name>A0A7M7TG55_STRPU</name>